<dbReference type="InterPro" id="IPR015797">
    <property type="entry name" value="NUDIX_hydrolase-like_dom_sf"/>
</dbReference>
<sequence>MTTPSYINRLRRKIGHDRLMVPSVAAIIRDEQDRLLLQRKAGAEGWSLPAGAIEPGETPEQALRREVFEETGFKILAAFLTGAFGGDTFRYTYPNGDKVEYTVLTFRCEVQFPAAPPTDKETMELGFFDEADMPPLALPYPRAVLFE</sequence>
<comment type="similarity">
    <text evidence="3">Belongs to the Nudix hydrolase family.</text>
</comment>
<evidence type="ECO:0000259" key="4">
    <source>
        <dbReference type="PROSITE" id="PS51462"/>
    </source>
</evidence>
<dbReference type="EMBL" id="FNOM01000006">
    <property type="protein sequence ID" value="SDX23164.1"/>
    <property type="molecule type" value="Genomic_DNA"/>
</dbReference>
<dbReference type="RefSeq" id="WP_092889654.1">
    <property type="nucleotide sequence ID" value="NZ_CP061498.1"/>
</dbReference>
<proteinExistence type="inferred from homology"/>
<dbReference type="PANTHER" id="PTHR43046">
    <property type="entry name" value="GDP-MANNOSE MANNOSYL HYDROLASE"/>
    <property type="match status" value="1"/>
</dbReference>
<feature type="domain" description="Nudix hydrolase" evidence="4">
    <location>
        <begin position="19"/>
        <end position="147"/>
    </location>
</feature>
<dbReference type="Proteomes" id="UP000198539">
    <property type="component" value="Unassembled WGS sequence"/>
</dbReference>
<dbReference type="PROSITE" id="PS00893">
    <property type="entry name" value="NUDIX_BOX"/>
    <property type="match status" value="1"/>
</dbReference>
<organism evidence="5 6">
    <name type="scientific">Roseicitreum antarcticum</name>
    <dbReference type="NCBI Taxonomy" id="564137"/>
    <lineage>
        <taxon>Bacteria</taxon>
        <taxon>Pseudomonadati</taxon>
        <taxon>Pseudomonadota</taxon>
        <taxon>Alphaproteobacteria</taxon>
        <taxon>Rhodobacterales</taxon>
        <taxon>Paracoccaceae</taxon>
        <taxon>Roseicitreum</taxon>
    </lineage>
</organism>
<name>A0A1H3A1X5_9RHOB</name>
<gene>
    <name evidence="5" type="ORF">SAMN04488238_106157</name>
</gene>
<reference evidence="5 6" key="1">
    <citation type="submission" date="2016-10" db="EMBL/GenBank/DDBJ databases">
        <authorList>
            <person name="de Groot N.N."/>
        </authorList>
    </citation>
    <scope>NUCLEOTIDE SEQUENCE [LARGE SCALE GENOMIC DNA]</scope>
    <source>
        <strain evidence="5 6">CGMCC 1.8894</strain>
    </source>
</reference>
<comment type="cofactor">
    <cofactor evidence="1">
        <name>Mg(2+)</name>
        <dbReference type="ChEBI" id="CHEBI:18420"/>
    </cofactor>
</comment>
<dbReference type="PRINTS" id="PR00502">
    <property type="entry name" value="NUDIXFAMILY"/>
</dbReference>
<dbReference type="Gene3D" id="3.90.79.10">
    <property type="entry name" value="Nucleoside Triphosphate Pyrophosphohydrolase"/>
    <property type="match status" value="1"/>
</dbReference>
<evidence type="ECO:0000256" key="1">
    <source>
        <dbReference type="ARBA" id="ARBA00001946"/>
    </source>
</evidence>
<keyword evidence="2 3" id="KW-0378">Hydrolase</keyword>
<evidence type="ECO:0000256" key="3">
    <source>
        <dbReference type="RuleBase" id="RU003476"/>
    </source>
</evidence>
<dbReference type="InterPro" id="IPR020084">
    <property type="entry name" value="NUDIX_hydrolase_CS"/>
</dbReference>
<dbReference type="InterPro" id="IPR000086">
    <property type="entry name" value="NUDIX_hydrolase_dom"/>
</dbReference>
<dbReference type="GO" id="GO:0016787">
    <property type="term" value="F:hydrolase activity"/>
    <property type="evidence" value="ECO:0007669"/>
    <property type="project" value="UniProtKB-KW"/>
</dbReference>
<evidence type="ECO:0000256" key="2">
    <source>
        <dbReference type="ARBA" id="ARBA00022801"/>
    </source>
</evidence>
<dbReference type="OrthoDB" id="9800065at2"/>
<dbReference type="InterPro" id="IPR020476">
    <property type="entry name" value="Nudix_hydrolase"/>
</dbReference>
<protein>
    <submittedName>
        <fullName evidence="5">ADP-ribose pyrophosphatase YjhB, NUDIX family</fullName>
    </submittedName>
</protein>
<dbReference type="PROSITE" id="PS51462">
    <property type="entry name" value="NUDIX"/>
    <property type="match status" value="1"/>
</dbReference>
<dbReference type="STRING" id="564137.SAMN04488238_106157"/>
<accession>A0A1H3A1X5</accession>
<evidence type="ECO:0000313" key="5">
    <source>
        <dbReference type="EMBL" id="SDX23164.1"/>
    </source>
</evidence>
<keyword evidence="6" id="KW-1185">Reference proteome</keyword>
<dbReference type="SUPFAM" id="SSF55811">
    <property type="entry name" value="Nudix"/>
    <property type="match status" value="1"/>
</dbReference>
<dbReference type="Pfam" id="PF00293">
    <property type="entry name" value="NUDIX"/>
    <property type="match status" value="1"/>
</dbReference>
<dbReference type="PANTHER" id="PTHR43046:SF2">
    <property type="entry name" value="8-OXO-DGTP DIPHOSPHATASE-RELATED"/>
    <property type="match status" value="1"/>
</dbReference>
<dbReference type="AlphaFoldDB" id="A0A1H3A1X5"/>
<evidence type="ECO:0000313" key="6">
    <source>
        <dbReference type="Proteomes" id="UP000198539"/>
    </source>
</evidence>